<dbReference type="Gene3D" id="1.10.10.10">
    <property type="entry name" value="Winged helix-like DNA-binding domain superfamily/Winged helix DNA-binding domain"/>
    <property type="match status" value="1"/>
</dbReference>
<sequence length="88" mass="9474">MPSEADTNTVIRILTQTSLGHSPAGIAANIAALTEAELTEPTVEAALDDLHDRGIVETLDDTDYYRLTDHGRDYATAELGENVIGYVD</sequence>
<dbReference type="AlphaFoldDB" id="A0A830FK00"/>
<proteinExistence type="predicted"/>
<dbReference type="InterPro" id="IPR036390">
    <property type="entry name" value="WH_DNA-bd_sf"/>
</dbReference>
<reference evidence="1" key="1">
    <citation type="journal article" date="2014" name="Int. J. Syst. Evol. Microbiol.">
        <title>Complete genome sequence of Corynebacterium casei LMG S-19264T (=DSM 44701T), isolated from a smear-ripened cheese.</title>
        <authorList>
            <consortium name="US DOE Joint Genome Institute (JGI-PGF)"/>
            <person name="Walter F."/>
            <person name="Albersmeier A."/>
            <person name="Kalinowski J."/>
            <person name="Ruckert C."/>
        </authorList>
    </citation>
    <scope>NUCLEOTIDE SEQUENCE</scope>
    <source>
        <strain evidence="1">JCM 19596</strain>
    </source>
</reference>
<dbReference type="Proteomes" id="UP000607197">
    <property type="component" value="Unassembled WGS sequence"/>
</dbReference>
<evidence type="ECO:0000313" key="1">
    <source>
        <dbReference type="EMBL" id="GGL63348.1"/>
    </source>
</evidence>
<reference evidence="1" key="2">
    <citation type="submission" date="2020-09" db="EMBL/GenBank/DDBJ databases">
        <authorList>
            <person name="Sun Q."/>
            <person name="Ohkuma M."/>
        </authorList>
    </citation>
    <scope>NUCLEOTIDE SEQUENCE</scope>
    <source>
        <strain evidence="1">JCM 19596</strain>
    </source>
</reference>
<name>A0A830FK00_9EURY</name>
<protein>
    <recommendedName>
        <fullName evidence="3">MarR family transcriptional regulator</fullName>
    </recommendedName>
</protein>
<comment type="caution">
    <text evidence="1">The sequence shown here is derived from an EMBL/GenBank/DDBJ whole genome shotgun (WGS) entry which is preliminary data.</text>
</comment>
<accession>A0A830FK00</accession>
<evidence type="ECO:0008006" key="3">
    <source>
        <dbReference type="Google" id="ProtNLM"/>
    </source>
</evidence>
<dbReference type="RefSeq" id="WP_188978766.1">
    <property type="nucleotide sequence ID" value="NZ_BMPG01000002.1"/>
</dbReference>
<dbReference type="SUPFAM" id="SSF46785">
    <property type="entry name" value="Winged helix' DNA-binding domain"/>
    <property type="match status" value="1"/>
</dbReference>
<gene>
    <name evidence="1" type="ORF">GCM10009039_21550</name>
</gene>
<dbReference type="EMBL" id="BMPG01000002">
    <property type="protein sequence ID" value="GGL63348.1"/>
    <property type="molecule type" value="Genomic_DNA"/>
</dbReference>
<dbReference type="InterPro" id="IPR036388">
    <property type="entry name" value="WH-like_DNA-bd_sf"/>
</dbReference>
<evidence type="ECO:0000313" key="2">
    <source>
        <dbReference type="Proteomes" id="UP000607197"/>
    </source>
</evidence>
<organism evidence="1 2">
    <name type="scientific">Halocalculus aciditolerans</name>
    <dbReference type="NCBI Taxonomy" id="1383812"/>
    <lineage>
        <taxon>Archaea</taxon>
        <taxon>Methanobacteriati</taxon>
        <taxon>Methanobacteriota</taxon>
        <taxon>Stenosarchaea group</taxon>
        <taxon>Halobacteria</taxon>
        <taxon>Halobacteriales</taxon>
        <taxon>Halobacteriaceae</taxon>
        <taxon>Halocalculus</taxon>
    </lineage>
</organism>
<keyword evidence="2" id="KW-1185">Reference proteome</keyword>